<dbReference type="KEGG" id="beq:BEWA_003220"/>
<dbReference type="GeneID" id="15804758"/>
<sequence>MAGVTRNEGGNRLKKSGEKYYYDGAQGRIFVENTLFKPYPYRKITHSRECGKITEIKKDGRILEGFGNLNVDSVSSYYWTGDYLCQTPLIIQLNDGYDFYVFEDGDKWKKDDSILYANLREHLDRQNCKRNKAHHVNMKRKKIPRNYKCLTKGCGVEIEEIFTPYQDYAQSLHKISDGSLTRFNESIIEQYGLPSLEKVKEVYVFFYPRASGTPFLMYFKSIGKWYRRDDNDLTKWYEMMDDYKPKGDGKDKEIFEKFFQENVPRITIDADYYTTDGGSYRVDNKYDITVTKKTIGKDFYQFTHSRGDKRPFLIKMFLRMGRSKV</sequence>
<proteinExistence type="predicted"/>
<dbReference type="AlphaFoldDB" id="L0B1D7"/>
<name>L0B1D7_THEEQ</name>
<dbReference type="VEuPathDB" id="PiroplasmaDB:BEWA_003220"/>
<accession>L0B1D7</accession>
<evidence type="ECO:0000313" key="2">
    <source>
        <dbReference type="Proteomes" id="UP000031512"/>
    </source>
</evidence>
<protein>
    <submittedName>
        <fullName evidence="1">Uncharacterized protein</fullName>
    </submittedName>
</protein>
<keyword evidence="2" id="KW-1185">Reference proteome</keyword>
<dbReference type="RefSeq" id="XP_004830580.1">
    <property type="nucleotide sequence ID" value="XM_004830523.1"/>
</dbReference>
<dbReference type="Proteomes" id="UP000031512">
    <property type="component" value="Chromosome 3"/>
</dbReference>
<gene>
    <name evidence="1" type="ORF">BEWA_003220</name>
</gene>
<dbReference type="EMBL" id="CP001670">
    <property type="protein sequence ID" value="AFZ80914.1"/>
    <property type="molecule type" value="Genomic_DNA"/>
</dbReference>
<reference evidence="1 2" key="1">
    <citation type="journal article" date="2012" name="BMC Genomics">
        <title>Comparative genomic analysis and phylogenetic position of Theileria equi.</title>
        <authorList>
            <person name="Kappmeyer L.S."/>
            <person name="Thiagarajan M."/>
            <person name="Herndon D.R."/>
            <person name="Ramsay J.D."/>
            <person name="Caler E."/>
            <person name="Djikeng A."/>
            <person name="Gillespie J.J."/>
            <person name="Lau A.O."/>
            <person name="Roalson E.H."/>
            <person name="Silva J.C."/>
            <person name="Silva M.G."/>
            <person name="Suarez C.E."/>
            <person name="Ueti M.W."/>
            <person name="Nene V.M."/>
            <person name="Mealey R.H."/>
            <person name="Knowles D.P."/>
            <person name="Brayton K.A."/>
        </authorList>
    </citation>
    <scope>NUCLEOTIDE SEQUENCE [LARGE SCALE GENOMIC DNA]</scope>
    <source>
        <strain evidence="1 2">WA</strain>
    </source>
</reference>
<evidence type="ECO:0000313" key="1">
    <source>
        <dbReference type="EMBL" id="AFZ80914.1"/>
    </source>
</evidence>
<organism evidence="1 2">
    <name type="scientific">Theileria equi strain WA</name>
    <dbReference type="NCBI Taxonomy" id="1537102"/>
    <lineage>
        <taxon>Eukaryota</taxon>
        <taxon>Sar</taxon>
        <taxon>Alveolata</taxon>
        <taxon>Apicomplexa</taxon>
        <taxon>Aconoidasida</taxon>
        <taxon>Piroplasmida</taxon>
        <taxon>Theileriidae</taxon>
        <taxon>Theileria</taxon>
    </lineage>
</organism>